<gene>
    <name evidence="5" type="ORF">SAMN05660649_02827</name>
</gene>
<keyword evidence="2 5" id="KW-0238">DNA-binding</keyword>
<dbReference type="InterPro" id="IPR009057">
    <property type="entry name" value="Homeodomain-like_sf"/>
</dbReference>
<dbReference type="InterPro" id="IPR018060">
    <property type="entry name" value="HTH_AraC"/>
</dbReference>
<sequence length="296" mass="34155">MGIDQLHMMGKGPYPLPMNRFMKKVDICMDTNVFITIPKSGIDFLEKAQHTHDSYEFVIPYTVMPYLSLEKKRHVGEKNKITPINSGQAHGPHDRMLNTHLIALNIDNDFLNEIAHSIYGKSNVCFKQGNYSFGNALKTLIQMFVEEHRNVQPGRRLVLKSLSTQIAAHLLRQIENNMPVSFHPGYNTTKKNLDKAIEYLRDEYDEKYSLEEAAKAAHLSPYYFIKAFKSHTGKTPYEYITYLRIQNAKELLVSNNISITEVCFKCGFNSLSNFTTLFKRRVGVTPSQYRRIIHNK</sequence>
<dbReference type="PRINTS" id="PR00032">
    <property type="entry name" value="HTHARAC"/>
</dbReference>
<dbReference type="SMART" id="SM00342">
    <property type="entry name" value="HTH_ARAC"/>
    <property type="match status" value="1"/>
</dbReference>
<dbReference type="Proteomes" id="UP000199337">
    <property type="component" value="Unassembled WGS sequence"/>
</dbReference>
<keyword evidence="3" id="KW-0804">Transcription</keyword>
<dbReference type="InterPro" id="IPR018062">
    <property type="entry name" value="HTH_AraC-typ_CS"/>
</dbReference>
<dbReference type="SUPFAM" id="SSF46689">
    <property type="entry name" value="Homeodomain-like"/>
    <property type="match status" value="2"/>
</dbReference>
<proteinExistence type="predicted"/>
<keyword evidence="6" id="KW-1185">Reference proteome</keyword>
<reference evidence="6" key="1">
    <citation type="submission" date="2016-10" db="EMBL/GenBank/DDBJ databases">
        <authorList>
            <person name="Varghese N."/>
            <person name="Submissions S."/>
        </authorList>
    </citation>
    <scope>NUCLEOTIDE SEQUENCE [LARGE SCALE GENOMIC DNA]</scope>
    <source>
        <strain evidence="6">DSM 17038</strain>
    </source>
</reference>
<name>A0A1I2V376_9FIRM</name>
<dbReference type="InterPro" id="IPR020449">
    <property type="entry name" value="Tscrpt_reg_AraC-type_HTH"/>
</dbReference>
<dbReference type="GO" id="GO:0043565">
    <property type="term" value="F:sequence-specific DNA binding"/>
    <property type="evidence" value="ECO:0007669"/>
    <property type="project" value="InterPro"/>
</dbReference>
<feature type="domain" description="HTH araC/xylS-type" evidence="4">
    <location>
        <begin position="194"/>
        <end position="292"/>
    </location>
</feature>
<keyword evidence="1" id="KW-0805">Transcription regulation</keyword>
<evidence type="ECO:0000313" key="5">
    <source>
        <dbReference type="EMBL" id="SFG82717.1"/>
    </source>
</evidence>
<dbReference type="GO" id="GO:0003700">
    <property type="term" value="F:DNA-binding transcription factor activity"/>
    <property type="evidence" value="ECO:0007669"/>
    <property type="project" value="InterPro"/>
</dbReference>
<dbReference type="RefSeq" id="WP_092472031.1">
    <property type="nucleotide sequence ID" value="NZ_FOOX01000010.1"/>
</dbReference>
<evidence type="ECO:0000256" key="2">
    <source>
        <dbReference type="ARBA" id="ARBA00023125"/>
    </source>
</evidence>
<evidence type="ECO:0000256" key="1">
    <source>
        <dbReference type="ARBA" id="ARBA00023015"/>
    </source>
</evidence>
<dbReference type="PROSITE" id="PS01124">
    <property type="entry name" value="HTH_ARAC_FAMILY_2"/>
    <property type="match status" value="1"/>
</dbReference>
<dbReference type="PANTHER" id="PTHR43280">
    <property type="entry name" value="ARAC-FAMILY TRANSCRIPTIONAL REGULATOR"/>
    <property type="match status" value="1"/>
</dbReference>
<accession>A0A1I2V376</accession>
<dbReference type="OrthoDB" id="324626at2"/>
<organism evidence="5 6">
    <name type="scientific">Desulfotruncus arcticus DSM 17038</name>
    <dbReference type="NCBI Taxonomy" id="1121424"/>
    <lineage>
        <taxon>Bacteria</taxon>
        <taxon>Bacillati</taxon>
        <taxon>Bacillota</taxon>
        <taxon>Clostridia</taxon>
        <taxon>Eubacteriales</taxon>
        <taxon>Desulfallaceae</taxon>
        <taxon>Desulfotruncus</taxon>
    </lineage>
</organism>
<dbReference type="EMBL" id="FOOX01000010">
    <property type="protein sequence ID" value="SFG82717.1"/>
    <property type="molecule type" value="Genomic_DNA"/>
</dbReference>
<dbReference type="PANTHER" id="PTHR43280:SF28">
    <property type="entry name" value="HTH-TYPE TRANSCRIPTIONAL ACTIVATOR RHAS"/>
    <property type="match status" value="1"/>
</dbReference>
<dbReference type="STRING" id="341036.SAMN05660649_02827"/>
<protein>
    <submittedName>
        <fullName evidence="5">AraC-type DNA-binding protein</fullName>
    </submittedName>
</protein>
<dbReference type="AlphaFoldDB" id="A0A1I2V376"/>
<evidence type="ECO:0000259" key="4">
    <source>
        <dbReference type="PROSITE" id="PS01124"/>
    </source>
</evidence>
<evidence type="ECO:0000313" key="6">
    <source>
        <dbReference type="Proteomes" id="UP000199337"/>
    </source>
</evidence>
<evidence type="ECO:0000256" key="3">
    <source>
        <dbReference type="ARBA" id="ARBA00023163"/>
    </source>
</evidence>
<dbReference type="Gene3D" id="1.10.10.60">
    <property type="entry name" value="Homeodomain-like"/>
    <property type="match status" value="2"/>
</dbReference>
<dbReference type="PROSITE" id="PS00041">
    <property type="entry name" value="HTH_ARAC_FAMILY_1"/>
    <property type="match status" value="1"/>
</dbReference>
<dbReference type="Pfam" id="PF12833">
    <property type="entry name" value="HTH_18"/>
    <property type="match status" value="1"/>
</dbReference>